<comment type="caution">
    <text evidence="1">The sequence shown here is derived from an EMBL/GenBank/DDBJ whole genome shotgun (WGS) entry which is preliminary data.</text>
</comment>
<evidence type="ECO:0000313" key="2">
    <source>
        <dbReference type="Proteomes" id="UP000179807"/>
    </source>
</evidence>
<dbReference type="EMBL" id="MLAK01001311">
    <property type="protein sequence ID" value="OHS94543.1"/>
    <property type="molecule type" value="Genomic_DNA"/>
</dbReference>
<keyword evidence="2" id="KW-1185">Reference proteome</keyword>
<evidence type="ECO:0000313" key="1">
    <source>
        <dbReference type="EMBL" id="OHS94543.1"/>
    </source>
</evidence>
<dbReference type="OrthoDB" id="10668131at2759"/>
<dbReference type="AlphaFoldDB" id="A0A1J4J8H7"/>
<organism evidence="1 2">
    <name type="scientific">Tritrichomonas foetus</name>
    <dbReference type="NCBI Taxonomy" id="1144522"/>
    <lineage>
        <taxon>Eukaryota</taxon>
        <taxon>Metamonada</taxon>
        <taxon>Parabasalia</taxon>
        <taxon>Tritrichomonadida</taxon>
        <taxon>Tritrichomonadidae</taxon>
        <taxon>Tritrichomonas</taxon>
    </lineage>
</organism>
<accession>A0A1J4J8H7</accession>
<dbReference type="GeneID" id="94847260"/>
<dbReference type="RefSeq" id="XP_068347680.1">
    <property type="nucleotide sequence ID" value="XM_068512556.1"/>
</dbReference>
<name>A0A1J4J8H7_9EUKA</name>
<dbReference type="VEuPathDB" id="TrichDB:TRFO_39297"/>
<proteinExistence type="predicted"/>
<sequence length="318" mass="36063">MSRFVVRPGTPSLDIRRRPATAQAVTSKRAIHIESPVPQVRPTPMFAKFSNASNPEFEERKAKLDTLYENVSSMLEMIHSIVEKNSHSPECVTFFNSFYKTMKSCLPKFMKESTKYFRAEADLKVNTTKTCVLSAKAMIPSAKIFASAWSNFKVQLSDSLTNYKPPQTSTILVLFESIKTDFHNILIANKNRKNASNSIKEIIESVELLCNTLMNNISNVFERNIGEDFSSNLCNTLQTDVRSFLSIVMKYFNSDFKISGISIPDLKRSKGSVQANGNAIIILIKNAFDFSKDVKEIQKRMSNYEPQLNEIFEVIEMS</sequence>
<protein>
    <submittedName>
        <fullName evidence="1">Uncharacterized protein</fullName>
    </submittedName>
</protein>
<gene>
    <name evidence="1" type="ORF">TRFO_39297</name>
</gene>
<dbReference type="Proteomes" id="UP000179807">
    <property type="component" value="Unassembled WGS sequence"/>
</dbReference>
<reference evidence="1" key="1">
    <citation type="submission" date="2016-10" db="EMBL/GenBank/DDBJ databases">
        <authorList>
            <person name="Benchimol M."/>
            <person name="Almeida L.G."/>
            <person name="Vasconcelos A.T."/>
            <person name="Perreira-Neves A."/>
            <person name="Rosa I.A."/>
            <person name="Tasca T."/>
            <person name="Bogo M.R."/>
            <person name="de Souza W."/>
        </authorList>
    </citation>
    <scope>NUCLEOTIDE SEQUENCE [LARGE SCALE GENOMIC DNA]</scope>
    <source>
        <strain evidence="1">K</strain>
    </source>
</reference>